<dbReference type="Pfam" id="PF00069">
    <property type="entry name" value="Pkinase"/>
    <property type="match status" value="1"/>
</dbReference>
<dbReference type="SUPFAM" id="SSF56112">
    <property type="entry name" value="Protein kinase-like (PK-like)"/>
    <property type="match status" value="1"/>
</dbReference>
<dbReference type="PANTHER" id="PTHR43289">
    <property type="entry name" value="MITOGEN-ACTIVATED PROTEIN KINASE KINASE KINASE 20-RELATED"/>
    <property type="match status" value="1"/>
</dbReference>
<dbReference type="EC" id="2.7.11.1" evidence="8"/>
<dbReference type="OrthoDB" id="6111975at2"/>
<dbReference type="CDD" id="cd12914">
    <property type="entry name" value="PDC1_DGC_like"/>
    <property type="match status" value="1"/>
</dbReference>
<accession>A0A517LX53</accession>
<dbReference type="PROSITE" id="PS00108">
    <property type="entry name" value="PROTEIN_KINASE_ST"/>
    <property type="match status" value="1"/>
</dbReference>
<dbReference type="InterPro" id="IPR008271">
    <property type="entry name" value="Ser/Thr_kinase_AS"/>
</dbReference>
<dbReference type="PANTHER" id="PTHR43289:SF6">
    <property type="entry name" value="SERINE_THREONINE-PROTEIN KINASE NEKL-3"/>
    <property type="match status" value="1"/>
</dbReference>
<feature type="binding site" evidence="5">
    <location>
        <position position="63"/>
    </location>
    <ligand>
        <name>ATP</name>
        <dbReference type="ChEBI" id="CHEBI:30616"/>
    </ligand>
</feature>
<evidence type="ECO:0000256" key="4">
    <source>
        <dbReference type="ARBA" id="ARBA00022840"/>
    </source>
</evidence>
<evidence type="ECO:0000256" key="5">
    <source>
        <dbReference type="PROSITE-ProRule" id="PRU10141"/>
    </source>
</evidence>
<keyword evidence="3 8" id="KW-0418">Kinase</keyword>
<feature type="transmembrane region" description="Helical" evidence="6">
    <location>
        <begin position="689"/>
        <end position="711"/>
    </location>
</feature>
<feature type="transmembrane region" description="Helical" evidence="6">
    <location>
        <begin position="310"/>
        <end position="330"/>
    </location>
</feature>
<reference evidence="8 9" key="1">
    <citation type="submission" date="2019-02" db="EMBL/GenBank/DDBJ databases">
        <title>Deep-cultivation of Planctomycetes and their phenomic and genomic characterization uncovers novel biology.</title>
        <authorList>
            <person name="Wiegand S."/>
            <person name="Jogler M."/>
            <person name="Boedeker C."/>
            <person name="Pinto D."/>
            <person name="Vollmers J."/>
            <person name="Rivas-Marin E."/>
            <person name="Kohn T."/>
            <person name="Peeters S.H."/>
            <person name="Heuer A."/>
            <person name="Rast P."/>
            <person name="Oberbeckmann S."/>
            <person name="Bunk B."/>
            <person name="Jeske O."/>
            <person name="Meyerdierks A."/>
            <person name="Storesund J.E."/>
            <person name="Kallscheuer N."/>
            <person name="Luecker S."/>
            <person name="Lage O.M."/>
            <person name="Pohl T."/>
            <person name="Merkel B.J."/>
            <person name="Hornburger P."/>
            <person name="Mueller R.-W."/>
            <person name="Bruemmer F."/>
            <person name="Labrenz M."/>
            <person name="Spormann A.M."/>
            <person name="Op den Camp H."/>
            <person name="Overmann J."/>
            <person name="Amann R."/>
            <person name="Jetten M.S.M."/>
            <person name="Mascher T."/>
            <person name="Medema M.H."/>
            <person name="Devos D.P."/>
            <person name="Kaster A.-K."/>
            <person name="Ovreas L."/>
            <person name="Rohde M."/>
            <person name="Galperin M.Y."/>
            <person name="Jogler C."/>
        </authorList>
    </citation>
    <scope>NUCLEOTIDE SEQUENCE [LARGE SCALE GENOMIC DNA]</scope>
    <source>
        <strain evidence="8 9">EC9</strain>
    </source>
</reference>
<keyword evidence="6" id="KW-1133">Transmembrane helix</keyword>
<dbReference type="EMBL" id="CP036261">
    <property type="protein sequence ID" value="QDS87211.1"/>
    <property type="molecule type" value="Genomic_DNA"/>
</dbReference>
<organism evidence="8 9">
    <name type="scientific">Rosistilla ulvae</name>
    <dbReference type="NCBI Taxonomy" id="1930277"/>
    <lineage>
        <taxon>Bacteria</taxon>
        <taxon>Pseudomonadati</taxon>
        <taxon>Planctomycetota</taxon>
        <taxon>Planctomycetia</taxon>
        <taxon>Pirellulales</taxon>
        <taxon>Pirellulaceae</taxon>
        <taxon>Rosistilla</taxon>
    </lineage>
</organism>
<keyword evidence="4 5" id="KW-0067">ATP-binding</keyword>
<keyword evidence="6" id="KW-0472">Membrane</keyword>
<keyword evidence="1 8" id="KW-0808">Transferase</keyword>
<proteinExistence type="predicted"/>
<dbReference type="GO" id="GO:0005524">
    <property type="term" value="F:ATP binding"/>
    <property type="evidence" value="ECO:0007669"/>
    <property type="project" value="UniProtKB-UniRule"/>
</dbReference>
<gene>
    <name evidence="8" type="primary">pknB_7</name>
    <name evidence="8" type="ORF">EC9_13890</name>
</gene>
<dbReference type="SMART" id="SM00220">
    <property type="entry name" value="S_TKc"/>
    <property type="match status" value="1"/>
</dbReference>
<feature type="domain" description="Protein kinase" evidence="7">
    <location>
        <begin position="34"/>
        <end position="311"/>
    </location>
</feature>
<dbReference type="AlphaFoldDB" id="A0A517LX53"/>
<sequence length="741" mass="82231">MADDYTEQQSTGEQQDALKLSLQTTTPPAEVPGYRIERFLGAGAFGQVWVARDLNTGRPVAIKFYLHRGGVNWSLLSREVKNLVALSADSYIVQVLEVGWDSEPPYYVMELIENGSLEDLLHKRGRLPVERSVQLFREICIGMNHTHGKGILHCDLKPANVLLDEELRPRLADFGQSRLSHEQSPALGTLFYMAPEQADLDASPDVRWDVYGLGAILYRMLTGTAPHREGTLLDQIDTAGSLNKRLEKYRDVICQSGPPTGHEKVAGVDRRLAQIIQRCLDPEPEHRFANVQQLVEAIDERDASRARRPLILLGLVGPLLLLTAMGLYAIRSIRETGKQFTTAMREERSKTNLSVAGEKARALEIELRSYFDLVSAEASSPELAETLSDALQQPRLKELRAQIAAQQQPEAARDEILDQQLGQPLEDYLTERLDHYNQLAETHPGVPKLATMFVTDSQGTMIGFAHSAPITRRTNSRGRNYAFRTYFTGLKEDLPKGTPPAEIDQVIRQTHLSTAFQSTATGVWKVAVSTPIRLPNLDDSSSRDDQIDGVLVATTNFGDFEQFRVREDDEYDVIGVLVDARPGPLRGTILQHPWMQNHQSQHQGHQDERFQVGNAVLDELLVGGDINYHDPIAAAHGGQDFKGNWIAAVQPVQLPKSGDGSAGQTDWMVLVQFRLSKTIARVESLTNKLIVEGVIAAVAILLVNGAMWYLVRKANRATTSEEPASDSTLPVAMQETVSVRG</sequence>
<keyword evidence="9" id="KW-1185">Reference proteome</keyword>
<keyword evidence="6" id="KW-0812">Transmembrane</keyword>
<protein>
    <submittedName>
        <fullName evidence="8">Serine/threonine-protein kinase PknB</fullName>
        <ecNumber evidence="8">2.7.11.1</ecNumber>
    </submittedName>
</protein>
<evidence type="ECO:0000313" key="9">
    <source>
        <dbReference type="Proteomes" id="UP000319557"/>
    </source>
</evidence>
<dbReference type="Proteomes" id="UP000319557">
    <property type="component" value="Chromosome"/>
</dbReference>
<evidence type="ECO:0000256" key="6">
    <source>
        <dbReference type="SAM" id="Phobius"/>
    </source>
</evidence>
<dbReference type="RefSeq" id="WP_145343410.1">
    <property type="nucleotide sequence ID" value="NZ_CP036261.1"/>
</dbReference>
<evidence type="ECO:0000256" key="3">
    <source>
        <dbReference type="ARBA" id="ARBA00022777"/>
    </source>
</evidence>
<keyword evidence="2 5" id="KW-0547">Nucleotide-binding</keyword>
<dbReference type="InterPro" id="IPR017441">
    <property type="entry name" value="Protein_kinase_ATP_BS"/>
</dbReference>
<dbReference type="PROSITE" id="PS00107">
    <property type="entry name" value="PROTEIN_KINASE_ATP"/>
    <property type="match status" value="1"/>
</dbReference>
<evidence type="ECO:0000256" key="2">
    <source>
        <dbReference type="ARBA" id="ARBA00022741"/>
    </source>
</evidence>
<dbReference type="PROSITE" id="PS50011">
    <property type="entry name" value="PROTEIN_KINASE_DOM"/>
    <property type="match status" value="1"/>
</dbReference>
<name>A0A517LX53_9BACT</name>
<dbReference type="KEGG" id="ruv:EC9_13890"/>
<evidence type="ECO:0000313" key="8">
    <source>
        <dbReference type="EMBL" id="QDS87211.1"/>
    </source>
</evidence>
<dbReference type="GO" id="GO:0004674">
    <property type="term" value="F:protein serine/threonine kinase activity"/>
    <property type="evidence" value="ECO:0007669"/>
    <property type="project" value="UniProtKB-EC"/>
</dbReference>
<evidence type="ECO:0000256" key="1">
    <source>
        <dbReference type="ARBA" id="ARBA00022679"/>
    </source>
</evidence>
<dbReference type="InterPro" id="IPR011009">
    <property type="entry name" value="Kinase-like_dom_sf"/>
</dbReference>
<dbReference type="InterPro" id="IPR000719">
    <property type="entry name" value="Prot_kinase_dom"/>
</dbReference>
<dbReference type="Gene3D" id="3.30.450.20">
    <property type="entry name" value="PAS domain"/>
    <property type="match status" value="1"/>
</dbReference>
<dbReference type="CDD" id="cd14014">
    <property type="entry name" value="STKc_PknB_like"/>
    <property type="match status" value="1"/>
</dbReference>
<dbReference type="Gene3D" id="1.10.510.10">
    <property type="entry name" value="Transferase(Phosphotransferase) domain 1"/>
    <property type="match status" value="1"/>
</dbReference>
<evidence type="ECO:0000259" key="7">
    <source>
        <dbReference type="PROSITE" id="PS50011"/>
    </source>
</evidence>